<keyword evidence="8" id="KW-1185">Reference proteome</keyword>
<feature type="transmembrane region" description="Helical" evidence="6">
    <location>
        <begin position="71"/>
        <end position="95"/>
    </location>
</feature>
<keyword evidence="3 6" id="KW-0812">Transmembrane</keyword>
<comment type="caution">
    <text evidence="7">The sequence shown here is derived from an EMBL/GenBank/DDBJ whole genome shotgun (WGS) entry which is preliminary data.</text>
</comment>
<evidence type="ECO:0000256" key="1">
    <source>
        <dbReference type="ARBA" id="ARBA00004651"/>
    </source>
</evidence>
<comment type="subcellular location">
    <subcellularLocation>
        <location evidence="1">Cell membrane</location>
        <topology evidence="1">Multi-pass membrane protein</topology>
    </subcellularLocation>
</comment>
<evidence type="ECO:0000256" key="2">
    <source>
        <dbReference type="ARBA" id="ARBA00022475"/>
    </source>
</evidence>
<dbReference type="InterPro" id="IPR017039">
    <property type="entry name" value="Virul_fac_BrkB"/>
</dbReference>
<evidence type="ECO:0000256" key="4">
    <source>
        <dbReference type="ARBA" id="ARBA00022989"/>
    </source>
</evidence>
<dbReference type="PANTHER" id="PTHR30213:SF0">
    <property type="entry name" value="UPF0761 MEMBRANE PROTEIN YIHY"/>
    <property type="match status" value="1"/>
</dbReference>
<dbReference type="EMBL" id="FXTT01000004">
    <property type="protein sequence ID" value="SMP28327.1"/>
    <property type="molecule type" value="Genomic_DNA"/>
</dbReference>
<dbReference type="Pfam" id="PF03631">
    <property type="entry name" value="Virul_fac_BrkB"/>
    <property type="match status" value="1"/>
</dbReference>
<evidence type="ECO:0000256" key="6">
    <source>
        <dbReference type="SAM" id="Phobius"/>
    </source>
</evidence>
<keyword evidence="5 6" id="KW-0472">Membrane</keyword>
<dbReference type="PIRSF" id="PIRSF035875">
    <property type="entry name" value="RNase_BN"/>
    <property type="match status" value="1"/>
</dbReference>
<dbReference type="Proteomes" id="UP001157914">
    <property type="component" value="Unassembled WGS sequence"/>
</dbReference>
<reference evidence="7 8" key="1">
    <citation type="submission" date="2017-05" db="EMBL/GenBank/DDBJ databases">
        <authorList>
            <person name="Varghese N."/>
            <person name="Submissions S."/>
        </authorList>
    </citation>
    <scope>NUCLEOTIDE SEQUENCE [LARGE SCALE GENOMIC DNA]</scope>
    <source>
        <strain evidence="7 8">DSM 15949</strain>
    </source>
</reference>
<feature type="transmembrane region" description="Helical" evidence="6">
    <location>
        <begin position="176"/>
        <end position="199"/>
    </location>
</feature>
<evidence type="ECO:0000256" key="5">
    <source>
        <dbReference type="ARBA" id="ARBA00023136"/>
    </source>
</evidence>
<protein>
    <submittedName>
        <fullName evidence="7">Membrane protein</fullName>
    </submittedName>
</protein>
<organism evidence="7 8">
    <name type="scientific">Roseibium denhamense</name>
    <dbReference type="NCBI Taxonomy" id="76305"/>
    <lineage>
        <taxon>Bacteria</taxon>
        <taxon>Pseudomonadati</taxon>
        <taxon>Pseudomonadota</taxon>
        <taxon>Alphaproteobacteria</taxon>
        <taxon>Hyphomicrobiales</taxon>
        <taxon>Stappiaceae</taxon>
        <taxon>Roseibium</taxon>
    </lineage>
</organism>
<feature type="transmembrane region" description="Helical" evidence="6">
    <location>
        <begin position="285"/>
        <end position="308"/>
    </location>
</feature>
<evidence type="ECO:0000313" key="8">
    <source>
        <dbReference type="Proteomes" id="UP001157914"/>
    </source>
</evidence>
<accession>A0ABY1P8S5</accession>
<dbReference type="NCBIfam" id="TIGR00765">
    <property type="entry name" value="yihY_not_rbn"/>
    <property type="match status" value="1"/>
</dbReference>
<feature type="transmembrane region" description="Helical" evidence="6">
    <location>
        <begin position="133"/>
        <end position="156"/>
    </location>
</feature>
<feature type="transmembrane region" description="Helical" evidence="6">
    <location>
        <begin position="219"/>
        <end position="240"/>
    </location>
</feature>
<evidence type="ECO:0000256" key="3">
    <source>
        <dbReference type="ARBA" id="ARBA00022692"/>
    </source>
</evidence>
<proteinExistence type="predicted"/>
<name>A0ABY1P8S5_9HYPH</name>
<feature type="transmembrane region" description="Helical" evidence="6">
    <location>
        <begin position="252"/>
        <end position="273"/>
    </location>
</feature>
<gene>
    <name evidence="7" type="ORF">SAMN06265374_2903</name>
</gene>
<keyword evidence="4 6" id="KW-1133">Transmembrane helix</keyword>
<keyword evidence="2" id="KW-1003">Cell membrane</keyword>
<sequence length="335" mass="36451">MLRCTSGFVEPEILRLSKGEVFTLPPLTLPPPTGQILAMKLYRPILVVYEVLKDAIGHFASDDGFAMASHVALSGLLAIFPLLIFIASLAAFLGMTGAADTVSELVFDAWPASVAAPVVAEINKVLTVRRGDLLTFGAVAALWFASNGVEALRMALNRAYRQQEHRSIFVLRLQSLALVLLGAAILLSYTFLVVLAPLALETLQIYFPKVEAFLLSINVARYTLAGSLLVIGLFMTHWLLPAGHRSFKDLWPGVAATLIMWIIAGSAFGRYLASFANYVSTYGGLAGIMTALIFLYICALVFILGGELNAAIARQRRYQTAQNTRQNRKTLTESP</sequence>
<dbReference type="PANTHER" id="PTHR30213">
    <property type="entry name" value="INNER MEMBRANE PROTEIN YHJD"/>
    <property type="match status" value="1"/>
</dbReference>
<evidence type="ECO:0000313" key="7">
    <source>
        <dbReference type="EMBL" id="SMP28327.1"/>
    </source>
</evidence>